<proteinExistence type="predicted"/>
<evidence type="ECO:0000256" key="1">
    <source>
        <dbReference type="SAM" id="Phobius"/>
    </source>
</evidence>
<evidence type="ECO:0000313" key="3">
    <source>
        <dbReference type="Proteomes" id="UP000593560"/>
    </source>
</evidence>
<comment type="caution">
    <text evidence="2">The sequence shown here is derived from an EMBL/GenBank/DDBJ whole genome shotgun (WGS) entry which is preliminary data.</text>
</comment>
<keyword evidence="3" id="KW-1185">Reference proteome</keyword>
<feature type="transmembrane region" description="Helical" evidence="1">
    <location>
        <begin position="111"/>
        <end position="128"/>
    </location>
</feature>
<protein>
    <submittedName>
        <fullName evidence="2">Uncharacterized protein</fullName>
    </submittedName>
</protein>
<evidence type="ECO:0000313" key="2">
    <source>
        <dbReference type="EMBL" id="MBA0811623.1"/>
    </source>
</evidence>
<keyword evidence="1" id="KW-1133">Transmembrane helix</keyword>
<gene>
    <name evidence="2" type="ORF">Gohar_003501</name>
</gene>
<name>A0A7J9HPH7_9ROSI</name>
<keyword evidence="1" id="KW-0812">Transmembrane</keyword>
<reference evidence="2 3" key="1">
    <citation type="journal article" date="2019" name="Genome Biol. Evol.">
        <title>Insights into the evolution of the New World diploid cottons (Gossypium, subgenus Houzingenia) based on genome sequencing.</title>
        <authorList>
            <person name="Grover C.E."/>
            <person name="Arick M.A. 2nd"/>
            <person name="Thrash A."/>
            <person name="Conover J.L."/>
            <person name="Sanders W.S."/>
            <person name="Peterson D.G."/>
            <person name="Frelichowski J.E."/>
            <person name="Scheffler J.A."/>
            <person name="Scheffler B.E."/>
            <person name="Wendel J.F."/>
        </authorList>
    </citation>
    <scope>NUCLEOTIDE SEQUENCE [LARGE SCALE GENOMIC DNA]</scope>
    <source>
        <strain evidence="2">0</strain>
        <tissue evidence="2">Leaf</tissue>
    </source>
</reference>
<dbReference type="AlphaFoldDB" id="A0A7J9HPH7"/>
<keyword evidence="1" id="KW-0472">Membrane</keyword>
<dbReference type="EMBL" id="JABFAD010000010">
    <property type="protein sequence ID" value="MBA0811623.1"/>
    <property type="molecule type" value="Genomic_DNA"/>
</dbReference>
<organism evidence="2 3">
    <name type="scientific">Gossypium harknessii</name>
    <dbReference type="NCBI Taxonomy" id="34285"/>
    <lineage>
        <taxon>Eukaryota</taxon>
        <taxon>Viridiplantae</taxon>
        <taxon>Streptophyta</taxon>
        <taxon>Embryophyta</taxon>
        <taxon>Tracheophyta</taxon>
        <taxon>Spermatophyta</taxon>
        <taxon>Magnoliopsida</taxon>
        <taxon>eudicotyledons</taxon>
        <taxon>Gunneridae</taxon>
        <taxon>Pentapetalae</taxon>
        <taxon>rosids</taxon>
        <taxon>malvids</taxon>
        <taxon>Malvales</taxon>
        <taxon>Malvaceae</taxon>
        <taxon>Malvoideae</taxon>
        <taxon>Gossypium</taxon>
    </lineage>
</organism>
<sequence length="204" mass="22980">MGWLLYGGRVVKPSSLRSMVKKRGEASSFSQEQLELSIVSNLSLVILGSNGSRALSTEYRAPNFELSSSLTVLELGSTRLHPFLQEDEFSVEGPRTPFLGPHKIFLEKLQALPFFTVLLITLGFMALYPSRSGIYNLIELSESSNVNSNIMQINLYEVSGVNVISRVTIYLNLRCTMLLQYLPWIGALKKEGKKRVKVSWRLLY</sequence>
<dbReference type="Proteomes" id="UP000593560">
    <property type="component" value="Unassembled WGS sequence"/>
</dbReference>
<accession>A0A7J9HPH7</accession>